<organism evidence="2 3">
    <name type="scientific">Zopfia rhizophila CBS 207.26</name>
    <dbReference type="NCBI Taxonomy" id="1314779"/>
    <lineage>
        <taxon>Eukaryota</taxon>
        <taxon>Fungi</taxon>
        <taxon>Dikarya</taxon>
        <taxon>Ascomycota</taxon>
        <taxon>Pezizomycotina</taxon>
        <taxon>Dothideomycetes</taxon>
        <taxon>Dothideomycetes incertae sedis</taxon>
        <taxon>Zopfiaceae</taxon>
        <taxon>Zopfia</taxon>
    </lineage>
</organism>
<accession>A0A6A6EDQ6</accession>
<dbReference type="AlphaFoldDB" id="A0A6A6EDQ6"/>
<reference evidence="2" key="1">
    <citation type="journal article" date="2020" name="Stud. Mycol.">
        <title>101 Dothideomycetes genomes: a test case for predicting lifestyles and emergence of pathogens.</title>
        <authorList>
            <person name="Haridas S."/>
            <person name="Albert R."/>
            <person name="Binder M."/>
            <person name="Bloem J."/>
            <person name="Labutti K."/>
            <person name="Salamov A."/>
            <person name="Andreopoulos B."/>
            <person name="Baker S."/>
            <person name="Barry K."/>
            <person name="Bills G."/>
            <person name="Bluhm B."/>
            <person name="Cannon C."/>
            <person name="Castanera R."/>
            <person name="Culley D."/>
            <person name="Daum C."/>
            <person name="Ezra D."/>
            <person name="Gonzalez J."/>
            <person name="Henrissat B."/>
            <person name="Kuo A."/>
            <person name="Liang C."/>
            <person name="Lipzen A."/>
            <person name="Lutzoni F."/>
            <person name="Magnuson J."/>
            <person name="Mondo S."/>
            <person name="Nolan M."/>
            <person name="Ohm R."/>
            <person name="Pangilinan J."/>
            <person name="Park H.-J."/>
            <person name="Ramirez L."/>
            <person name="Alfaro M."/>
            <person name="Sun H."/>
            <person name="Tritt A."/>
            <person name="Yoshinaga Y."/>
            <person name="Zwiers L.-H."/>
            <person name="Turgeon B."/>
            <person name="Goodwin S."/>
            <person name="Spatafora J."/>
            <person name="Crous P."/>
            <person name="Grigoriev I."/>
        </authorList>
    </citation>
    <scope>NUCLEOTIDE SEQUENCE</scope>
    <source>
        <strain evidence="2">CBS 207.26</strain>
    </source>
</reference>
<protein>
    <submittedName>
        <fullName evidence="2">Uncharacterized protein</fullName>
    </submittedName>
</protein>
<evidence type="ECO:0000256" key="1">
    <source>
        <dbReference type="SAM" id="MobiDB-lite"/>
    </source>
</evidence>
<dbReference type="EMBL" id="ML994622">
    <property type="protein sequence ID" value="KAF2188922.1"/>
    <property type="molecule type" value="Genomic_DNA"/>
</dbReference>
<feature type="compositionally biased region" description="Basic and acidic residues" evidence="1">
    <location>
        <begin position="42"/>
        <end position="61"/>
    </location>
</feature>
<proteinExistence type="predicted"/>
<evidence type="ECO:0000313" key="2">
    <source>
        <dbReference type="EMBL" id="KAF2188922.1"/>
    </source>
</evidence>
<sequence length="68" mass="7996">MNLRNYLSYAIEYLRHRRDIKPSQTAYIDAIDRLNTPTLGNKTERSDRTQGKDVEQPHELKTMNGYPT</sequence>
<gene>
    <name evidence="2" type="ORF">K469DRAFT_72977</name>
</gene>
<evidence type="ECO:0000313" key="3">
    <source>
        <dbReference type="Proteomes" id="UP000800200"/>
    </source>
</evidence>
<name>A0A6A6EDQ6_9PEZI</name>
<dbReference type="Proteomes" id="UP000800200">
    <property type="component" value="Unassembled WGS sequence"/>
</dbReference>
<feature type="region of interest" description="Disordered" evidence="1">
    <location>
        <begin position="35"/>
        <end position="68"/>
    </location>
</feature>
<keyword evidence="3" id="KW-1185">Reference proteome</keyword>